<dbReference type="GO" id="GO:0004497">
    <property type="term" value="F:monooxygenase activity"/>
    <property type="evidence" value="ECO:0007669"/>
    <property type="project" value="UniProtKB-KW"/>
</dbReference>
<evidence type="ECO:0000256" key="9">
    <source>
        <dbReference type="RuleBase" id="RU000461"/>
    </source>
</evidence>
<dbReference type="GO" id="GO:0016705">
    <property type="term" value="F:oxidoreductase activity, acting on paired donors, with incorporation or reduction of molecular oxygen"/>
    <property type="evidence" value="ECO:0007669"/>
    <property type="project" value="InterPro"/>
</dbReference>
<dbReference type="PRINTS" id="PR00465">
    <property type="entry name" value="EP450IV"/>
</dbReference>
<evidence type="ECO:0000256" key="3">
    <source>
        <dbReference type="ARBA" id="ARBA00022617"/>
    </source>
</evidence>
<dbReference type="SUPFAM" id="SSF48264">
    <property type="entry name" value="Cytochrome P450"/>
    <property type="match status" value="1"/>
</dbReference>
<keyword evidence="10" id="KW-0812">Transmembrane</keyword>
<dbReference type="Gene3D" id="1.10.630.10">
    <property type="entry name" value="Cytochrome P450"/>
    <property type="match status" value="1"/>
</dbReference>
<evidence type="ECO:0000256" key="8">
    <source>
        <dbReference type="PIRSR" id="PIRSR602403-1"/>
    </source>
</evidence>
<evidence type="ECO:0000256" key="7">
    <source>
        <dbReference type="ARBA" id="ARBA00023033"/>
    </source>
</evidence>
<keyword evidence="12" id="KW-1185">Reference proteome</keyword>
<evidence type="ECO:0000313" key="11">
    <source>
        <dbReference type="EMBL" id="TVY52944.1"/>
    </source>
</evidence>
<proteinExistence type="inferred from homology"/>
<evidence type="ECO:0000313" key="12">
    <source>
        <dbReference type="Proteomes" id="UP000481288"/>
    </source>
</evidence>
<keyword evidence="6 8" id="KW-0408">Iron</keyword>
<keyword evidence="7 9" id="KW-0503">Monooxygenase</keyword>
<accession>A0A7D8YK76</accession>
<dbReference type="InterPro" id="IPR036396">
    <property type="entry name" value="Cyt_P450_sf"/>
</dbReference>
<dbReference type="PANTHER" id="PTHR46206:SF1">
    <property type="entry name" value="P450, PUTATIVE (EUROFUNG)-RELATED"/>
    <property type="match status" value="1"/>
</dbReference>
<keyword evidence="4 8" id="KW-0479">Metal-binding</keyword>
<protein>
    <submittedName>
        <fullName evidence="11">Cytochrome P450 monooxygenase tenB</fullName>
    </submittedName>
</protein>
<evidence type="ECO:0000256" key="6">
    <source>
        <dbReference type="ARBA" id="ARBA00023004"/>
    </source>
</evidence>
<dbReference type="InterPro" id="IPR001128">
    <property type="entry name" value="Cyt_P450"/>
</dbReference>
<feature type="binding site" description="axial binding residue" evidence="8">
    <location>
        <position position="472"/>
    </location>
    <ligand>
        <name>heme</name>
        <dbReference type="ChEBI" id="CHEBI:30413"/>
    </ligand>
    <ligandPart>
        <name>Fe</name>
        <dbReference type="ChEBI" id="CHEBI:18248"/>
    </ligandPart>
</feature>
<evidence type="ECO:0000256" key="2">
    <source>
        <dbReference type="ARBA" id="ARBA00010617"/>
    </source>
</evidence>
<dbReference type="GO" id="GO:0005506">
    <property type="term" value="F:iron ion binding"/>
    <property type="evidence" value="ECO:0007669"/>
    <property type="project" value="InterPro"/>
</dbReference>
<keyword evidence="5 9" id="KW-0560">Oxidoreductase</keyword>
<keyword evidence="10" id="KW-0472">Membrane</keyword>
<dbReference type="PANTHER" id="PTHR46206">
    <property type="entry name" value="CYTOCHROME P450"/>
    <property type="match status" value="1"/>
</dbReference>
<comment type="cofactor">
    <cofactor evidence="1 8">
        <name>heme</name>
        <dbReference type="ChEBI" id="CHEBI:30413"/>
    </cofactor>
</comment>
<evidence type="ECO:0000256" key="5">
    <source>
        <dbReference type="ARBA" id="ARBA00023002"/>
    </source>
</evidence>
<organism evidence="11 12">
    <name type="scientific">Lachnellula cervina</name>
    <dbReference type="NCBI Taxonomy" id="1316786"/>
    <lineage>
        <taxon>Eukaryota</taxon>
        <taxon>Fungi</taxon>
        <taxon>Dikarya</taxon>
        <taxon>Ascomycota</taxon>
        <taxon>Pezizomycotina</taxon>
        <taxon>Leotiomycetes</taxon>
        <taxon>Helotiales</taxon>
        <taxon>Lachnaceae</taxon>
        <taxon>Lachnellula</taxon>
    </lineage>
</organism>
<feature type="transmembrane region" description="Helical" evidence="10">
    <location>
        <begin position="7"/>
        <end position="26"/>
    </location>
</feature>
<keyword evidence="3 8" id="KW-0349">Heme</keyword>
<evidence type="ECO:0000256" key="4">
    <source>
        <dbReference type="ARBA" id="ARBA00022723"/>
    </source>
</evidence>
<dbReference type="InterPro" id="IPR002403">
    <property type="entry name" value="Cyt_P450_E_grp-IV"/>
</dbReference>
<evidence type="ECO:0000256" key="10">
    <source>
        <dbReference type="SAM" id="Phobius"/>
    </source>
</evidence>
<dbReference type="CDD" id="cd11041">
    <property type="entry name" value="CYP503A1-like"/>
    <property type="match status" value="1"/>
</dbReference>
<dbReference type="OrthoDB" id="1844152at2759"/>
<keyword evidence="10" id="KW-1133">Transmembrane helix</keyword>
<dbReference type="PROSITE" id="PS00086">
    <property type="entry name" value="CYTOCHROME_P450"/>
    <property type="match status" value="1"/>
</dbReference>
<dbReference type="Pfam" id="PF00067">
    <property type="entry name" value="p450"/>
    <property type="match status" value="1"/>
</dbReference>
<comment type="similarity">
    <text evidence="2 9">Belongs to the cytochrome P450 family.</text>
</comment>
<dbReference type="EMBL" id="QGMG01000525">
    <property type="protein sequence ID" value="TVY52944.1"/>
    <property type="molecule type" value="Genomic_DNA"/>
</dbReference>
<dbReference type="AlphaFoldDB" id="A0A7D8YK76"/>
<dbReference type="Proteomes" id="UP000481288">
    <property type="component" value="Unassembled WGS sequence"/>
</dbReference>
<reference evidence="11 12" key="1">
    <citation type="submission" date="2018-05" db="EMBL/GenBank/DDBJ databases">
        <title>Whole genome sequencing for identification of molecular markers to develop diagnostic detection tools for the regulated plant pathogen Lachnellula willkommii.</title>
        <authorList>
            <person name="Giroux E."/>
            <person name="Bilodeau G."/>
        </authorList>
    </citation>
    <scope>NUCLEOTIDE SEQUENCE [LARGE SCALE GENOMIC DNA]</scope>
    <source>
        <strain evidence="11 12">CBS 625.97</strain>
    </source>
</reference>
<dbReference type="InterPro" id="IPR017972">
    <property type="entry name" value="Cyt_P450_CS"/>
</dbReference>
<sequence length="528" mass="60016">MFLSPEFLAVAFCFLLIVSFVHWAFLRFCSRQGIPDTIPWAGVQYGGCTWLSRARATMQSLSGSRTLLDDAYEKYSKKGIPFVLPNIFTGPELILPQSEMGWLLQQPDEVLDQNEVNRDFLQADHTMLHPKVIFDSVHGDVIKNELHRRLGEFTEAVNEELDFAFRKTFGVDTKEWKEIAVYDVMSEIITRISNRVLVGPELCRDEDYLYNSSRFNRWVVLLAAVISLFPQSLKRIISPIVTYCNYQLYLNMAKFIIPIWKRQTSSFSDARPKENNYVQWCLDHAKTEDERGSDMITKRLAALSFAAIQSSVITSANLLFDLAASPLTPMYLQTVRNDVSTHLEAAHGRWTKGALSRMLTLDSILRESMRLWGFVSRGVLKTVVVKAGIYLPDGTHLPYRTKIGIHAYPIHHDADIYPHPTEFDGLRFCKPPTNKDGTSENHPENMLGKENGIPLVTTSASFMGFSHGKHACPGRYFASQQLKLVLAYIALNYDIKPIERRPDNNWFVGSQGPPLGDKISIRRREGTA</sequence>
<gene>
    <name evidence="11" type="primary">tenB</name>
    <name evidence="11" type="ORF">LCER1_G006437</name>
</gene>
<dbReference type="GO" id="GO:0020037">
    <property type="term" value="F:heme binding"/>
    <property type="evidence" value="ECO:0007669"/>
    <property type="project" value="InterPro"/>
</dbReference>
<name>A0A7D8YK76_9HELO</name>
<comment type="caution">
    <text evidence="11">The sequence shown here is derived from an EMBL/GenBank/DDBJ whole genome shotgun (WGS) entry which is preliminary data.</text>
</comment>
<evidence type="ECO:0000256" key="1">
    <source>
        <dbReference type="ARBA" id="ARBA00001971"/>
    </source>
</evidence>